<reference evidence="6" key="1">
    <citation type="journal article" date="2019" name="Int. J. Syst. Evol. Microbiol.">
        <title>The Global Catalogue of Microorganisms (GCM) 10K type strain sequencing project: providing services to taxonomists for standard genome sequencing and annotation.</title>
        <authorList>
            <consortium name="The Broad Institute Genomics Platform"/>
            <consortium name="The Broad Institute Genome Sequencing Center for Infectious Disease"/>
            <person name="Wu L."/>
            <person name="Ma J."/>
        </authorList>
    </citation>
    <scope>NUCLEOTIDE SEQUENCE [LARGE SCALE GENOMIC DNA]</scope>
    <source>
        <strain evidence="6">KCTC 52473</strain>
    </source>
</reference>
<evidence type="ECO:0000256" key="2">
    <source>
        <dbReference type="ARBA" id="ARBA00023125"/>
    </source>
</evidence>
<dbReference type="InterPro" id="IPR052158">
    <property type="entry name" value="INH-QAR"/>
</dbReference>
<keyword evidence="1" id="KW-0805">Transcription regulation</keyword>
<dbReference type="CDD" id="cd03137">
    <property type="entry name" value="GATase1_AraC_1"/>
    <property type="match status" value="1"/>
</dbReference>
<gene>
    <name evidence="5" type="ORF">ACFOHL_03665</name>
</gene>
<evidence type="ECO:0000256" key="3">
    <source>
        <dbReference type="ARBA" id="ARBA00023163"/>
    </source>
</evidence>
<dbReference type="InterPro" id="IPR018060">
    <property type="entry name" value="HTH_AraC"/>
</dbReference>
<feature type="domain" description="HTH araC/xylS-type" evidence="4">
    <location>
        <begin position="232"/>
        <end position="330"/>
    </location>
</feature>
<evidence type="ECO:0000313" key="5">
    <source>
        <dbReference type="EMBL" id="MFC3120706.1"/>
    </source>
</evidence>
<dbReference type="PANTHER" id="PTHR43130">
    <property type="entry name" value="ARAC-FAMILY TRANSCRIPTIONAL REGULATOR"/>
    <property type="match status" value="1"/>
</dbReference>
<evidence type="ECO:0000259" key="4">
    <source>
        <dbReference type="PROSITE" id="PS01124"/>
    </source>
</evidence>
<evidence type="ECO:0000313" key="6">
    <source>
        <dbReference type="Proteomes" id="UP001595478"/>
    </source>
</evidence>
<sequence length="332" mass="37290">MSARKNDSIDKRVPKNIGILMYDGMQALDFVSATDTFTEANSICKERGLSTPYKLVTISAGNKTITCAAGIQMRASFVLADCPALHTLIIPGGEGSRIANQDKELKNWLSTQFTSAQRLVSICTGAFILAIVDQLKGKTLATHWRYAELLQKQNPDIKVDGTALHVKDGHIHSSGGLTAGIDLCLFLIEEDLGSDITLKLAREFVVYLKRPGNQAQFSEPLKHQYTSDHHFAELLEWMNQNAQSAITLDQLASRTSTSQRHFSRLFKQYTNQTPMQYLESIRLDKARVLLTTTSHNIDVIARTVGIENSDVFRRRFKHHFEASPTEYRQRFS</sequence>
<dbReference type="RefSeq" id="WP_376918836.1">
    <property type="nucleotide sequence ID" value="NZ_JBHRSW010000005.1"/>
</dbReference>
<dbReference type="InterPro" id="IPR018062">
    <property type="entry name" value="HTH_AraC-typ_CS"/>
</dbReference>
<dbReference type="Proteomes" id="UP001595478">
    <property type="component" value="Unassembled WGS sequence"/>
</dbReference>
<comment type="caution">
    <text evidence="5">The sequence shown here is derived from an EMBL/GenBank/DDBJ whole genome shotgun (WGS) entry which is preliminary data.</text>
</comment>
<dbReference type="PANTHER" id="PTHR43130:SF3">
    <property type="entry name" value="HTH-TYPE TRANSCRIPTIONAL REGULATOR RV1931C"/>
    <property type="match status" value="1"/>
</dbReference>
<dbReference type="SMART" id="SM00342">
    <property type="entry name" value="HTH_ARAC"/>
    <property type="match status" value="1"/>
</dbReference>
<evidence type="ECO:0000256" key="1">
    <source>
        <dbReference type="ARBA" id="ARBA00023015"/>
    </source>
</evidence>
<keyword evidence="3" id="KW-0804">Transcription</keyword>
<dbReference type="PROSITE" id="PS00041">
    <property type="entry name" value="HTH_ARAC_FAMILY_1"/>
    <property type="match status" value="1"/>
</dbReference>
<keyword evidence="2" id="KW-0238">DNA-binding</keyword>
<accession>A0ABV7FMR7</accession>
<dbReference type="InterPro" id="IPR002818">
    <property type="entry name" value="DJ-1/PfpI"/>
</dbReference>
<dbReference type="SUPFAM" id="SSF52317">
    <property type="entry name" value="Class I glutamine amidotransferase-like"/>
    <property type="match status" value="1"/>
</dbReference>
<dbReference type="Gene3D" id="1.10.10.60">
    <property type="entry name" value="Homeodomain-like"/>
    <property type="match status" value="2"/>
</dbReference>
<dbReference type="InterPro" id="IPR009057">
    <property type="entry name" value="Homeodomain-like_sf"/>
</dbReference>
<dbReference type="EMBL" id="JBHRSW010000005">
    <property type="protein sequence ID" value="MFC3120706.1"/>
    <property type="molecule type" value="Genomic_DNA"/>
</dbReference>
<dbReference type="Gene3D" id="3.40.50.880">
    <property type="match status" value="1"/>
</dbReference>
<name>A0ABV7FMR7_9ALTE</name>
<protein>
    <submittedName>
        <fullName evidence="5">GlxA family transcriptional regulator</fullName>
    </submittedName>
</protein>
<dbReference type="Pfam" id="PF12833">
    <property type="entry name" value="HTH_18"/>
    <property type="match status" value="1"/>
</dbReference>
<proteinExistence type="predicted"/>
<dbReference type="InterPro" id="IPR029062">
    <property type="entry name" value="Class_I_gatase-like"/>
</dbReference>
<organism evidence="5 6">
    <name type="scientific">Agaribacter flavus</name>
    <dbReference type="NCBI Taxonomy" id="1902781"/>
    <lineage>
        <taxon>Bacteria</taxon>
        <taxon>Pseudomonadati</taxon>
        <taxon>Pseudomonadota</taxon>
        <taxon>Gammaproteobacteria</taxon>
        <taxon>Alteromonadales</taxon>
        <taxon>Alteromonadaceae</taxon>
        <taxon>Agaribacter</taxon>
    </lineage>
</organism>
<dbReference type="SUPFAM" id="SSF46689">
    <property type="entry name" value="Homeodomain-like"/>
    <property type="match status" value="2"/>
</dbReference>
<dbReference type="PROSITE" id="PS01124">
    <property type="entry name" value="HTH_ARAC_FAMILY_2"/>
    <property type="match status" value="1"/>
</dbReference>
<dbReference type="Pfam" id="PF01965">
    <property type="entry name" value="DJ-1_PfpI"/>
    <property type="match status" value="1"/>
</dbReference>
<keyword evidence="6" id="KW-1185">Reference proteome</keyword>